<protein>
    <submittedName>
        <fullName evidence="1">Uncharacterized protein</fullName>
    </submittedName>
</protein>
<dbReference type="OrthoDB" id="7996582at2759"/>
<organism evidence="1 2">
    <name type="scientific">Lucilia cuprina</name>
    <name type="common">Green bottle fly</name>
    <name type="synonym">Australian sheep blowfly</name>
    <dbReference type="NCBI Taxonomy" id="7375"/>
    <lineage>
        <taxon>Eukaryota</taxon>
        <taxon>Metazoa</taxon>
        <taxon>Ecdysozoa</taxon>
        <taxon>Arthropoda</taxon>
        <taxon>Hexapoda</taxon>
        <taxon>Insecta</taxon>
        <taxon>Pterygota</taxon>
        <taxon>Neoptera</taxon>
        <taxon>Endopterygota</taxon>
        <taxon>Diptera</taxon>
        <taxon>Brachycera</taxon>
        <taxon>Muscomorpha</taxon>
        <taxon>Oestroidea</taxon>
        <taxon>Calliphoridae</taxon>
        <taxon>Luciliinae</taxon>
        <taxon>Lucilia</taxon>
    </lineage>
</organism>
<accession>A0A0L0C6P1</accession>
<name>A0A0L0C6P1_LUCCU</name>
<keyword evidence="2" id="KW-1185">Reference proteome</keyword>
<comment type="caution">
    <text evidence="1">The sequence shown here is derived from an EMBL/GenBank/DDBJ whole genome shotgun (WGS) entry which is preliminary data.</text>
</comment>
<reference evidence="1 2" key="1">
    <citation type="journal article" date="2015" name="Nat. Commun.">
        <title>Lucilia cuprina genome unlocks parasitic fly biology to underpin future interventions.</title>
        <authorList>
            <person name="Anstead C.A."/>
            <person name="Korhonen P.K."/>
            <person name="Young N.D."/>
            <person name="Hall R.S."/>
            <person name="Jex A.R."/>
            <person name="Murali S.C."/>
            <person name="Hughes D.S."/>
            <person name="Lee S.F."/>
            <person name="Perry T."/>
            <person name="Stroehlein A.J."/>
            <person name="Ansell B.R."/>
            <person name="Breugelmans B."/>
            <person name="Hofmann A."/>
            <person name="Qu J."/>
            <person name="Dugan S."/>
            <person name="Lee S.L."/>
            <person name="Chao H."/>
            <person name="Dinh H."/>
            <person name="Han Y."/>
            <person name="Doddapaneni H.V."/>
            <person name="Worley K.C."/>
            <person name="Muzny D.M."/>
            <person name="Ioannidis P."/>
            <person name="Waterhouse R.M."/>
            <person name="Zdobnov E.M."/>
            <person name="James P.J."/>
            <person name="Bagnall N.H."/>
            <person name="Kotze A.C."/>
            <person name="Gibbs R.A."/>
            <person name="Richards S."/>
            <person name="Batterham P."/>
            <person name="Gasser R.B."/>
        </authorList>
    </citation>
    <scope>NUCLEOTIDE SEQUENCE [LARGE SCALE GENOMIC DNA]</scope>
    <source>
        <strain evidence="1 2">LS</strain>
        <tissue evidence="1">Full body</tissue>
    </source>
</reference>
<dbReference type="EMBL" id="JRES01000933">
    <property type="protein sequence ID" value="KNC27109.1"/>
    <property type="molecule type" value="Genomic_DNA"/>
</dbReference>
<dbReference type="Proteomes" id="UP000037069">
    <property type="component" value="Unassembled WGS sequence"/>
</dbReference>
<evidence type="ECO:0000313" key="1">
    <source>
        <dbReference type="EMBL" id="KNC27109.1"/>
    </source>
</evidence>
<gene>
    <name evidence="1" type="ORF">FF38_12695</name>
</gene>
<sequence length="219" mass="25768">MDFIKYMSYNCCYQNSINLFISLGLQYANNADVASNRILNDESLSGNTNAEILEFKTKLKEFVEKYESSRNFCMVWNIIAMYTDAVDKYFHIPEDKITPENNYILELLKKHKGSDVATRFLAEFKKFENNFVSLFEENKEHLEKPMLDWYEKFKTFNNTEKKIDAFSEFFELFKKEMVEKSTYHLPRGMLPCVLSCQGKEVLPRPVSLAGLFRTLLPMI</sequence>
<evidence type="ECO:0000313" key="2">
    <source>
        <dbReference type="Proteomes" id="UP000037069"/>
    </source>
</evidence>
<proteinExistence type="predicted"/>
<dbReference type="AlphaFoldDB" id="A0A0L0C6P1"/>